<dbReference type="Pfam" id="PF13193">
    <property type="entry name" value="AMP-binding_C"/>
    <property type="match status" value="1"/>
</dbReference>
<feature type="domain" description="AMP-dependent synthetase/ligase" evidence="2">
    <location>
        <begin position="32"/>
        <end position="418"/>
    </location>
</feature>
<dbReference type="Pfam" id="PF00501">
    <property type="entry name" value="AMP-binding"/>
    <property type="match status" value="1"/>
</dbReference>
<dbReference type="FunFam" id="3.30.300.30:FF:000007">
    <property type="entry name" value="4-coumarate--CoA ligase 2"/>
    <property type="match status" value="1"/>
</dbReference>
<feature type="domain" description="AMP-binding enzyme C-terminal" evidence="3">
    <location>
        <begin position="476"/>
        <end position="551"/>
    </location>
</feature>
<gene>
    <name evidence="4" type="ORF">FLAG1_09895</name>
</gene>
<dbReference type="InterPro" id="IPR020845">
    <property type="entry name" value="AMP-binding_CS"/>
</dbReference>
<protein>
    <submittedName>
        <fullName evidence="4">4-coumarate--ligase 7</fullName>
    </submittedName>
</protein>
<dbReference type="Gene3D" id="2.30.38.10">
    <property type="entry name" value="Luciferase, Domain 3"/>
    <property type="match status" value="1"/>
</dbReference>
<dbReference type="Proteomes" id="UP000037904">
    <property type="component" value="Unassembled WGS sequence"/>
</dbReference>
<reference evidence="4 5" key="1">
    <citation type="submission" date="2015-04" db="EMBL/GenBank/DDBJ databases">
        <title>The draft genome sequence of Fusarium langsethiae, a T-2/HT-2 mycotoxin producer.</title>
        <authorList>
            <person name="Lysoe E."/>
            <person name="Divon H.H."/>
            <person name="Terzi V."/>
            <person name="Orru L."/>
            <person name="Lamontanara A."/>
            <person name="Kolseth A.-K."/>
            <person name="Frandsen R.J."/>
            <person name="Nielsen K."/>
            <person name="Thrane U."/>
        </authorList>
    </citation>
    <scope>NUCLEOTIDE SEQUENCE [LARGE SCALE GENOMIC DNA]</scope>
    <source>
        <strain evidence="4 5">Fl201059</strain>
    </source>
</reference>
<evidence type="ECO:0000256" key="1">
    <source>
        <dbReference type="ARBA" id="ARBA00006432"/>
    </source>
</evidence>
<name>A0A0M9EPK0_FUSLA</name>
<comment type="similarity">
    <text evidence="1">Belongs to the ATP-dependent AMP-binding enzyme family.</text>
</comment>
<dbReference type="GO" id="GO:0016405">
    <property type="term" value="F:CoA-ligase activity"/>
    <property type="evidence" value="ECO:0007669"/>
    <property type="project" value="TreeGrafter"/>
</dbReference>
<evidence type="ECO:0000259" key="2">
    <source>
        <dbReference type="Pfam" id="PF00501"/>
    </source>
</evidence>
<evidence type="ECO:0000313" key="4">
    <source>
        <dbReference type="EMBL" id="KPA37298.1"/>
    </source>
</evidence>
<evidence type="ECO:0000259" key="3">
    <source>
        <dbReference type="Pfam" id="PF13193"/>
    </source>
</evidence>
<evidence type="ECO:0000313" key="5">
    <source>
        <dbReference type="Proteomes" id="UP000037904"/>
    </source>
</evidence>
<dbReference type="Gene3D" id="3.40.50.980">
    <property type="match status" value="2"/>
</dbReference>
<keyword evidence="4" id="KW-0436">Ligase</keyword>
<sequence>MALHSRWSQPIPKCSLQQWIFGSSNGPMEDADKSILIDADRPDTHFLTKSQFRLLSKQVALGLIKNSVQPQSRVLVFSANNVYFPSVFLGILMAGGIFTGANPSFTPRELAYQLKNSEATHMFVHAGQLPTALEAAGEVGLKKENIFVLDPSVPPPVRPNSALPAAREDGLRLWTELLTDNHEQAKTWQWTEPQDAETAACCLNYSSGTTGVPKGVEITHFSYVANGAGVVMMSDLEPDPEHRKNAKGLAFLPMYHAYAQTYYISIYPKVCIPAYIMPSFDFEKMLQHIQRFRITTLLCVPPILVYLSKHPLVKKYDLSSINRVSSGAAPLSHEVVHGVEKLWPSGNVTVKQGWGMTEVTCTCMTWDPRSTSDPDKVGELAPNCSAKIMELDGKTQIQKPNERGELWVTGPTLMKGYWKNPNATESTIAVDENGTRWLKTGDIAYVDSFKPGGIFHIVDRIKELIKVKGNQVAPAELEAVLLDHPEIADAAVIGVPFEGDEAPRAYLVKAPGSQLTEKQVVDWMESRVARYKRLKGGASFVDMIPKNPSGKILRRALRDKAKEEMDASKPPSARL</sequence>
<proteinExistence type="inferred from homology"/>
<dbReference type="PROSITE" id="PS00455">
    <property type="entry name" value="AMP_BINDING"/>
    <property type="match status" value="1"/>
</dbReference>
<dbReference type="InterPro" id="IPR025110">
    <property type="entry name" value="AMP-bd_C"/>
</dbReference>
<dbReference type="InterPro" id="IPR045851">
    <property type="entry name" value="AMP-bd_C_sf"/>
</dbReference>
<dbReference type="SUPFAM" id="SSF56801">
    <property type="entry name" value="Acetyl-CoA synthetase-like"/>
    <property type="match status" value="1"/>
</dbReference>
<dbReference type="InterPro" id="IPR000873">
    <property type="entry name" value="AMP-dep_synth/lig_dom"/>
</dbReference>
<dbReference type="AlphaFoldDB" id="A0A0M9EPK0"/>
<accession>A0A0M9EPK0</accession>
<organism evidence="4 5">
    <name type="scientific">Fusarium langsethiae</name>
    <dbReference type="NCBI Taxonomy" id="179993"/>
    <lineage>
        <taxon>Eukaryota</taxon>
        <taxon>Fungi</taxon>
        <taxon>Dikarya</taxon>
        <taxon>Ascomycota</taxon>
        <taxon>Pezizomycotina</taxon>
        <taxon>Sordariomycetes</taxon>
        <taxon>Hypocreomycetidae</taxon>
        <taxon>Hypocreales</taxon>
        <taxon>Nectriaceae</taxon>
        <taxon>Fusarium</taxon>
    </lineage>
</organism>
<comment type="caution">
    <text evidence="4">The sequence shown here is derived from an EMBL/GenBank/DDBJ whole genome shotgun (WGS) entry which is preliminary data.</text>
</comment>
<dbReference type="PANTHER" id="PTHR24096">
    <property type="entry name" value="LONG-CHAIN-FATTY-ACID--COA LIGASE"/>
    <property type="match status" value="1"/>
</dbReference>
<keyword evidence="5" id="KW-1185">Reference proteome</keyword>
<dbReference type="CDD" id="cd05911">
    <property type="entry name" value="Firefly_Luc_like"/>
    <property type="match status" value="1"/>
</dbReference>
<dbReference type="OrthoDB" id="6509636at2759"/>
<dbReference type="EMBL" id="JXCE01000440">
    <property type="protein sequence ID" value="KPA37298.1"/>
    <property type="molecule type" value="Genomic_DNA"/>
</dbReference>
<dbReference type="PANTHER" id="PTHR24096:SF424">
    <property type="entry name" value="ACETYL-COA SYNTHETASE-LIKE PROTEIN-RELATED"/>
    <property type="match status" value="1"/>
</dbReference>
<dbReference type="Gene3D" id="3.30.300.30">
    <property type="match status" value="1"/>
</dbReference>